<dbReference type="InterPro" id="IPR051378">
    <property type="entry name" value="Cell2Cell_Antifungal"/>
</dbReference>
<keyword evidence="7" id="KW-0677">Repeat</keyword>
<dbReference type="InterPro" id="IPR002902">
    <property type="entry name" value="GNK2"/>
</dbReference>
<evidence type="ECO:0000256" key="8">
    <source>
        <dbReference type="ARBA" id="ARBA00022821"/>
    </source>
</evidence>
<comment type="subcellular location">
    <subcellularLocation>
        <location evidence="13">Cell junction</location>
        <location evidence="13">Plasmodesma</location>
    </subcellularLocation>
    <subcellularLocation>
        <location evidence="1">Cell membrane</location>
        <topology evidence="1">Single-pass type I membrane protein</topology>
    </subcellularLocation>
</comment>
<dbReference type="GO" id="GO:0050832">
    <property type="term" value="P:defense response to fungus"/>
    <property type="evidence" value="ECO:0007669"/>
    <property type="project" value="UniProtKB-KW"/>
</dbReference>
<dbReference type="AlphaFoldDB" id="A0A438F492"/>
<evidence type="ECO:0000256" key="7">
    <source>
        <dbReference type="ARBA" id="ARBA00022737"/>
    </source>
</evidence>
<dbReference type="PROSITE" id="PS51473">
    <property type="entry name" value="GNK2"/>
    <property type="match status" value="1"/>
</dbReference>
<dbReference type="Pfam" id="PF01657">
    <property type="entry name" value="Stress-antifung"/>
    <property type="match status" value="1"/>
</dbReference>
<dbReference type="PANTHER" id="PTHR32080">
    <property type="entry name" value="ANTIFUNGAL PROTEIN GINKBILOBIN-2-LIKE"/>
    <property type="match status" value="1"/>
</dbReference>
<comment type="caution">
    <text evidence="17">The sequence shown here is derived from an EMBL/GenBank/DDBJ whole genome shotgun (WGS) entry which is preliminary data.</text>
</comment>
<evidence type="ECO:0000256" key="13">
    <source>
        <dbReference type="ARBA" id="ARBA00024184"/>
    </source>
</evidence>
<keyword evidence="12" id="KW-1015">Disulfide bond</keyword>
<dbReference type="OrthoDB" id="1888914at2759"/>
<organism evidence="17 18">
    <name type="scientific">Vitis vinifera</name>
    <name type="common">Grape</name>
    <dbReference type="NCBI Taxonomy" id="29760"/>
    <lineage>
        <taxon>Eukaryota</taxon>
        <taxon>Viridiplantae</taxon>
        <taxon>Streptophyta</taxon>
        <taxon>Embryophyta</taxon>
        <taxon>Tracheophyta</taxon>
        <taxon>Spermatophyta</taxon>
        <taxon>Magnoliopsida</taxon>
        <taxon>eudicotyledons</taxon>
        <taxon>Gunneridae</taxon>
        <taxon>Pentapetalae</taxon>
        <taxon>rosids</taxon>
        <taxon>Vitales</taxon>
        <taxon>Vitaceae</taxon>
        <taxon>Viteae</taxon>
        <taxon>Vitis</taxon>
    </lineage>
</organism>
<evidence type="ECO:0000256" key="14">
    <source>
        <dbReference type="ARBA" id="ARBA00038393"/>
    </source>
</evidence>
<keyword evidence="9" id="KW-0965">Cell junction</keyword>
<dbReference type="InterPro" id="IPR038408">
    <property type="entry name" value="GNK2_sf"/>
</dbReference>
<dbReference type="FunFam" id="3.30.430.20:FF:000023">
    <property type="entry name" value="Antifungal protein ginkbilobin-2"/>
    <property type="match status" value="1"/>
</dbReference>
<dbReference type="GO" id="GO:0005537">
    <property type="term" value="F:D-mannose binding"/>
    <property type="evidence" value="ECO:0007669"/>
    <property type="project" value="UniProtKB-KW"/>
</dbReference>
<keyword evidence="8" id="KW-0611">Plant defense</keyword>
<evidence type="ECO:0000256" key="10">
    <source>
        <dbReference type="ARBA" id="ARBA00023022"/>
    </source>
</evidence>
<dbReference type="Gene3D" id="3.30.430.20">
    <property type="entry name" value="Gnk2 domain, C-X8-C-X2-C motif"/>
    <property type="match status" value="1"/>
</dbReference>
<evidence type="ECO:0000256" key="11">
    <source>
        <dbReference type="ARBA" id="ARBA00023035"/>
    </source>
</evidence>
<evidence type="ECO:0000256" key="3">
    <source>
        <dbReference type="ARBA" id="ARBA00022577"/>
    </source>
</evidence>
<dbReference type="GO" id="GO:0005886">
    <property type="term" value="C:plasma membrane"/>
    <property type="evidence" value="ECO:0007669"/>
    <property type="project" value="UniProtKB-SubCell"/>
</dbReference>
<evidence type="ECO:0000256" key="12">
    <source>
        <dbReference type="ARBA" id="ARBA00023157"/>
    </source>
</evidence>
<evidence type="ECO:0000256" key="2">
    <source>
        <dbReference type="ARBA" id="ARBA00022529"/>
    </source>
</evidence>
<evidence type="ECO:0000256" key="9">
    <source>
        <dbReference type="ARBA" id="ARBA00022949"/>
    </source>
</evidence>
<evidence type="ECO:0000256" key="5">
    <source>
        <dbReference type="ARBA" id="ARBA00022729"/>
    </source>
</evidence>
<comment type="similarity">
    <text evidence="14">Belongs to the cysteine-rich repeat secretory protein family. Plasmodesmata-located proteins (PDLD) subfamily.</text>
</comment>
<feature type="signal peptide" evidence="15">
    <location>
        <begin position="1"/>
        <end position="23"/>
    </location>
</feature>
<feature type="chain" id="PRO_5019576884" description="Gnk2-homologous domain-containing protein" evidence="15">
    <location>
        <begin position="24"/>
        <end position="212"/>
    </location>
</feature>
<dbReference type="GO" id="GO:0042742">
    <property type="term" value="P:defense response to bacterium"/>
    <property type="evidence" value="ECO:0007669"/>
    <property type="project" value="UniProtKB-KW"/>
</dbReference>
<accession>A0A438F492</accession>
<keyword evidence="4" id="KW-0945">Host-virus interaction</keyword>
<dbReference type="EMBL" id="QGNW01001124">
    <property type="protein sequence ID" value="RVW54837.1"/>
    <property type="molecule type" value="Genomic_DNA"/>
</dbReference>
<keyword evidence="10" id="KW-0044">Antibiotic</keyword>
<keyword evidence="2" id="KW-0929">Antimicrobial</keyword>
<keyword evidence="3" id="KW-0295">Fungicide</keyword>
<protein>
    <recommendedName>
        <fullName evidence="16">Gnk2-homologous domain-containing protein</fullName>
    </recommendedName>
</protein>
<evidence type="ECO:0000259" key="16">
    <source>
        <dbReference type="PROSITE" id="PS51473"/>
    </source>
</evidence>
<dbReference type="GO" id="GO:0009506">
    <property type="term" value="C:plasmodesma"/>
    <property type="evidence" value="ECO:0007669"/>
    <property type="project" value="UniProtKB-SubCell"/>
</dbReference>
<dbReference type="Proteomes" id="UP000288805">
    <property type="component" value="Unassembled WGS sequence"/>
</dbReference>
<evidence type="ECO:0000256" key="4">
    <source>
        <dbReference type="ARBA" id="ARBA00022581"/>
    </source>
</evidence>
<sequence>MASLSNMLILVIGLLGLYGTVRSDPDTSVTLILCNGGGYTKGDPFATSLTYVVEDLEAKTPKRKGYNYYNISPYPNSFAYGYASCSQNLTSKDCSTCLSSAKTAMFGTCDNRIGARAVLHDCQIRSCTANPFNPMGLGTRLAMNIPCSQHLCERGRGATDQTSLQIMFGYISTRKQILETDVMFISRKMENGKWGSSPDTNHLSHMGMGLAF</sequence>
<dbReference type="GO" id="GO:0031640">
    <property type="term" value="P:killing of cells of another organism"/>
    <property type="evidence" value="ECO:0007669"/>
    <property type="project" value="UniProtKB-KW"/>
</dbReference>
<gene>
    <name evidence="17" type="ORF">CK203_071563</name>
</gene>
<dbReference type="CDD" id="cd23509">
    <property type="entry name" value="Gnk2-like"/>
    <property type="match status" value="1"/>
</dbReference>
<keyword evidence="6" id="KW-0430">Lectin</keyword>
<evidence type="ECO:0000256" key="6">
    <source>
        <dbReference type="ARBA" id="ARBA00022734"/>
    </source>
</evidence>
<feature type="domain" description="Gnk2-homologous" evidence="16">
    <location>
        <begin position="27"/>
        <end position="131"/>
    </location>
</feature>
<evidence type="ECO:0000256" key="15">
    <source>
        <dbReference type="SAM" id="SignalP"/>
    </source>
</evidence>
<reference evidence="17 18" key="1">
    <citation type="journal article" date="2018" name="PLoS Genet.">
        <title>Population sequencing reveals clonal diversity and ancestral inbreeding in the grapevine cultivar Chardonnay.</title>
        <authorList>
            <person name="Roach M.J."/>
            <person name="Johnson D.L."/>
            <person name="Bohlmann J."/>
            <person name="van Vuuren H.J."/>
            <person name="Jones S.J."/>
            <person name="Pretorius I.S."/>
            <person name="Schmidt S.A."/>
            <person name="Borneman A.R."/>
        </authorList>
    </citation>
    <scope>NUCLEOTIDE SEQUENCE [LARGE SCALE GENOMIC DNA]</scope>
    <source>
        <strain evidence="18">cv. Chardonnay</strain>
        <tissue evidence="17">Leaf</tissue>
    </source>
</reference>
<keyword evidence="11" id="KW-0465">Mannose-binding</keyword>
<proteinExistence type="inferred from homology"/>
<dbReference type="PANTHER" id="PTHR32080:SF54">
    <property type="entry name" value="GNK2-HOMOLOGOUS DOMAIN-CONTAINING PROTEIN"/>
    <property type="match status" value="1"/>
</dbReference>
<evidence type="ECO:0000313" key="18">
    <source>
        <dbReference type="Proteomes" id="UP000288805"/>
    </source>
</evidence>
<evidence type="ECO:0000256" key="1">
    <source>
        <dbReference type="ARBA" id="ARBA00004251"/>
    </source>
</evidence>
<name>A0A438F492_VITVI</name>
<keyword evidence="5 15" id="KW-0732">Signal</keyword>
<evidence type="ECO:0000313" key="17">
    <source>
        <dbReference type="EMBL" id="RVW54837.1"/>
    </source>
</evidence>